<feature type="domain" description="RepB-like DNA primase" evidence="1">
    <location>
        <begin position="40"/>
        <end position="122"/>
    </location>
</feature>
<sequence length="146" mass="16537">MKPHEIRLAQAEEFLRELGRGIPDDERVMVGYAEEATVQTDENGRKLNAGWWPVPWKEGKYINSRSNAYACISSSIKTPNPKTGQMRYWRGEASFGHGLALMVDDIGSGRLRLHLVIHQDAQPEDRPDAILARRSLFRPRPGVDGR</sequence>
<evidence type="ECO:0000313" key="2">
    <source>
        <dbReference type="EMBL" id="QGJ86938.1"/>
    </source>
</evidence>
<organism evidence="2 3">
    <name type="scientific">Pseudomonas phage vB_PaeM_SMS12</name>
    <dbReference type="NCBI Taxonomy" id="2664210"/>
    <lineage>
        <taxon>Viruses</taxon>
        <taxon>Duplodnaviria</taxon>
        <taxon>Heunggongvirae</taxon>
        <taxon>Uroviricota</taxon>
        <taxon>Caudoviricetes</taxon>
        <taxon>Lindbergviridae</taxon>
        <taxon>Pbunavirus</taxon>
        <taxon>Pbunavirus PA8P1</taxon>
    </lineage>
</organism>
<evidence type="ECO:0000259" key="1">
    <source>
        <dbReference type="Pfam" id="PF16793"/>
    </source>
</evidence>
<evidence type="ECO:0000313" key="3">
    <source>
        <dbReference type="Proteomes" id="UP000426206"/>
    </source>
</evidence>
<proteinExistence type="predicted"/>
<reference evidence="2 3" key="1">
    <citation type="submission" date="2019-10" db="EMBL/GenBank/DDBJ databases">
        <title>Pseudomonas aeruginosa phages alone and in cocktail formulations: impact on cell killing and survival.</title>
        <authorList>
            <person name="Sillankorva S."/>
        </authorList>
    </citation>
    <scope>NUCLEOTIDE SEQUENCE [LARGE SCALE GENOMIC DNA]</scope>
</reference>
<dbReference type="InterPro" id="IPR039459">
    <property type="entry name" value="RepB-like_DNA_primase_dom"/>
</dbReference>
<name>A0A649V3H1_9CAUD</name>
<dbReference type="Proteomes" id="UP000426206">
    <property type="component" value="Segment"/>
</dbReference>
<dbReference type="EMBL" id="MN615700">
    <property type="protein sequence ID" value="QGJ86938.1"/>
    <property type="molecule type" value="Genomic_DNA"/>
</dbReference>
<dbReference type="Pfam" id="PF16793">
    <property type="entry name" value="RepB_primase"/>
    <property type="match status" value="1"/>
</dbReference>
<gene>
    <name evidence="2" type="ORF">SMS12_072</name>
</gene>
<accession>A0A649V3H1</accession>
<protein>
    <recommendedName>
        <fullName evidence="1">RepB-like DNA primase domain-containing protein</fullName>
    </recommendedName>
</protein>